<evidence type="ECO:0000256" key="6">
    <source>
        <dbReference type="SAM" id="Coils"/>
    </source>
</evidence>
<dbReference type="PANTHER" id="PTHR47171">
    <property type="entry name" value="FARA-RELATED"/>
    <property type="match status" value="1"/>
</dbReference>
<evidence type="ECO:0000313" key="9">
    <source>
        <dbReference type="EMBL" id="KAF9945108.1"/>
    </source>
</evidence>
<feature type="compositionally biased region" description="Gly residues" evidence="7">
    <location>
        <begin position="1051"/>
        <end position="1064"/>
    </location>
</feature>
<keyword evidence="3" id="KW-0238">DNA-binding</keyword>
<dbReference type="GO" id="GO:0003677">
    <property type="term" value="F:DNA binding"/>
    <property type="evidence" value="ECO:0007669"/>
    <property type="project" value="UniProtKB-KW"/>
</dbReference>
<keyword evidence="1" id="KW-0862">Zinc</keyword>
<dbReference type="GO" id="GO:0006351">
    <property type="term" value="P:DNA-templated transcription"/>
    <property type="evidence" value="ECO:0007669"/>
    <property type="project" value="InterPro"/>
</dbReference>
<feature type="compositionally biased region" description="Low complexity" evidence="7">
    <location>
        <begin position="651"/>
        <end position="682"/>
    </location>
</feature>
<feature type="compositionally biased region" description="Low complexity" evidence="7">
    <location>
        <begin position="913"/>
        <end position="926"/>
    </location>
</feature>
<dbReference type="InterPro" id="IPR052073">
    <property type="entry name" value="Amide_Lactam_Regulators"/>
</dbReference>
<feature type="compositionally biased region" description="Polar residues" evidence="7">
    <location>
        <begin position="889"/>
        <end position="907"/>
    </location>
</feature>
<reference evidence="9" key="1">
    <citation type="journal article" date="2020" name="Fungal Divers.">
        <title>Resolving the Mortierellaceae phylogeny through synthesis of multi-gene phylogenetics and phylogenomics.</title>
        <authorList>
            <person name="Vandepol N."/>
            <person name="Liber J."/>
            <person name="Desiro A."/>
            <person name="Na H."/>
            <person name="Kennedy M."/>
            <person name="Barry K."/>
            <person name="Grigoriev I.V."/>
            <person name="Miller A.N."/>
            <person name="O'Donnell K."/>
            <person name="Stajich J.E."/>
            <person name="Bonito G."/>
        </authorList>
    </citation>
    <scope>NUCLEOTIDE SEQUENCE</scope>
    <source>
        <strain evidence="9">CK1249</strain>
    </source>
</reference>
<feature type="compositionally biased region" description="Low complexity" evidence="7">
    <location>
        <begin position="963"/>
        <end position="989"/>
    </location>
</feature>
<dbReference type="InterPro" id="IPR007219">
    <property type="entry name" value="XnlR_reg_dom"/>
</dbReference>
<feature type="compositionally biased region" description="Polar residues" evidence="7">
    <location>
        <begin position="932"/>
        <end position="944"/>
    </location>
</feature>
<evidence type="ECO:0000256" key="7">
    <source>
        <dbReference type="SAM" id="MobiDB-lite"/>
    </source>
</evidence>
<comment type="caution">
    <text evidence="9">The sequence shown here is derived from an EMBL/GenBank/DDBJ whole genome shotgun (WGS) entry which is preliminary data.</text>
</comment>
<keyword evidence="5" id="KW-0539">Nucleus</keyword>
<keyword evidence="2" id="KW-0805">Transcription regulation</keyword>
<dbReference type="EMBL" id="JAAAHY010002187">
    <property type="protein sequence ID" value="KAF9945108.1"/>
    <property type="molecule type" value="Genomic_DNA"/>
</dbReference>
<feature type="region of interest" description="Disordered" evidence="7">
    <location>
        <begin position="651"/>
        <end position="733"/>
    </location>
</feature>
<name>A0A9P6LUR6_MORAP</name>
<feature type="region of interest" description="Disordered" evidence="7">
    <location>
        <begin position="747"/>
        <end position="766"/>
    </location>
</feature>
<gene>
    <name evidence="9" type="ORF">BGZ70_004037</name>
</gene>
<evidence type="ECO:0000313" key="10">
    <source>
        <dbReference type="Proteomes" id="UP000738359"/>
    </source>
</evidence>
<organism evidence="9 10">
    <name type="scientific">Mortierella alpina</name>
    <name type="common">Oleaginous fungus</name>
    <name type="synonym">Mortierella renispora</name>
    <dbReference type="NCBI Taxonomy" id="64518"/>
    <lineage>
        <taxon>Eukaryota</taxon>
        <taxon>Fungi</taxon>
        <taxon>Fungi incertae sedis</taxon>
        <taxon>Mucoromycota</taxon>
        <taxon>Mortierellomycotina</taxon>
        <taxon>Mortierellomycetes</taxon>
        <taxon>Mortierellales</taxon>
        <taxon>Mortierellaceae</taxon>
        <taxon>Mortierella</taxon>
    </lineage>
</organism>
<feature type="compositionally biased region" description="Low complexity" evidence="7">
    <location>
        <begin position="697"/>
        <end position="724"/>
    </location>
</feature>
<evidence type="ECO:0000259" key="8">
    <source>
        <dbReference type="SMART" id="SM00906"/>
    </source>
</evidence>
<keyword evidence="6" id="KW-0175">Coiled coil</keyword>
<feature type="domain" description="Xylanolytic transcriptional activator regulatory" evidence="8">
    <location>
        <begin position="209"/>
        <end position="281"/>
    </location>
</feature>
<dbReference type="PANTHER" id="PTHR47171:SF3">
    <property type="entry name" value="FARA-RELATED"/>
    <property type="match status" value="1"/>
</dbReference>
<evidence type="ECO:0000256" key="3">
    <source>
        <dbReference type="ARBA" id="ARBA00023125"/>
    </source>
</evidence>
<proteinExistence type="predicted"/>
<dbReference type="Pfam" id="PF04082">
    <property type="entry name" value="Fungal_trans"/>
    <property type="match status" value="1"/>
</dbReference>
<dbReference type="OrthoDB" id="2154091at2759"/>
<keyword evidence="10" id="KW-1185">Reference proteome</keyword>
<dbReference type="Proteomes" id="UP000738359">
    <property type="component" value="Unassembled WGS sequence"/>
</dbReference>
<evidence type="ECO:0000256" key="5">
    <source>
        <dbReference type="ARBA" id="ARBA00023242"/>
    </source>
</evidence>
<feature type="region of interest" description="Disordered" evidence="7">
    <location>
        <begin position="889"/>
        <end position="989"/>
    </location>
</feature>
<feature type="compositionally biased region" description="Polar residues" evidence="7">
    <location>
        <begin position="747"/>
        <end position="765"/>
    </location>
</feature>
<dbReference type="GO" id="GO:0008270">
    <property type="term" value="F:zinc ion binding"/>
    <property type="evidence" value="ECO:0007669"/>
    <property type="project" value="InterPro"/>
</dbReference>
<feature type="coiled-coil region" evidence="6">
    <location>
        <begin position="513"/>
        <end position="567"/>
    </location>
</feature>
<evidence type="ECO:0000256" key="2">
    <source>
        <dbReference type="ARBA" id="ARBA00023015"/>
    </source>
</evidence>
<sequence>MAPRHTSNGSIDSQACAFLDYPADASKAVTVVDHSSSEDLDTLTAMLAETTLNNVAYFGPSAAMVASTFNDDDLWGPQIGAASTEGDILVPEEMQVLPDPALREQLAALYYKNHYFSLPMVQREVLRVCQENIHIPHCLLLCNAVYYCGSMFSVNTLALRKDMNDESTVGEDFFMRGQALLEKKFLTTHLCTVQALLLFAIGHKSPAQRSAFISQAITMALDMGLHTRLDDTVNQFMRSYRSRVFWCCYLFDSTASAISGKPTLINDEEITVDMFEAGDLGPETETFSDQYIIHCLHGWQICRKIRKNSKLIVRRPPPPQAVLLQNLARLDNELVEWQENLPKVFDFLPVEGAIVSDVSTLAACAQLLCYALIILLHHPYLPNPKSPEAFQPPQPGANLPDSQGYCTQAAKEITKIAGILLKEAPRSFEQNTPSRYALNFAIRIHLRNSKCTVDPVLAKESRRDLQKSMDYIERVENLQFFRINRAKKSDVADLLASCRAALSQQKSSLDLAKEAAALKHQQMLQEKKEKQRQLLEQQKQQHQQLFQQQQQQQLQDQQQQQQHQTQQQSQQQELPQHPVLASQAGLSQQNQQQQQSYKQQLQLQMYTQERDQQELARFNQLQRQGQLDLDHQRHQHFQQLAMAKHKQQIFMQQQQLQQTHGYRQQQAQQQYHQNQQPSQPHPLAQSVQHQHQHQQQHHQQQQFHPSIPQSQNPHQQYQQSNLQPAQPVSTHQLQNSTLFQGQPQATDFSQSMGVSSGEHVSSTPMTMLDFNDPAVFASLPQEQQQQLLMAFGQSLNSGSHDAYYPTNQPFPDGTTGMDGANLGVIQCQDSSMPDFSNMMFDEQQRQMFSSAASASIQNQGGAITFQTTSSSMEPSNGLIEDVFLSTGAGPTTSIQARNMRSRSNTGSHLGAGSIPSPSPSVQSQAQLHHQRTASQGLSQPNQPQHPHGSNLGSTPTGTQHQRSSSNNTMNNPNNHGSPESMPSPGGSISEESILQSWSISTLHDNIYLNPNLSRDDPRNDLGTFVYLPSEFEYGDAPALSPAASSVNGSGSVSGQGNGSAGSDGGLSPRILS</sequence>
<feature type="compositionally biased region" description="Polar residues" evidence="7">
    <location>
        <begin position="950"/>
        <end position="962"/>
    </location>
</feature>
<evidence type="ECO:0000256" key="4">
    <source>
        <dbReference type="ARBA" id="ARBA00023163"/>
    </source>
</evidence>
<evidence type="ECO:0000256" key="1">
    <source>
        <dbReference type="ARBA" id="ARBA00022833"/>
    </source>
</evidence>
<accession>A0A9P6LUR6</accession>
<dbReference type="SMART" id="SM00906">
    <property type="entry name" value="Fungal_trans"/>
    <property type="match status" value="1"/>
</dbReference>
<protein>
    <recommendedName>
        <fullName evidence="8">Xylanolytic transcriptional activator regulatory domain-containing protein</fullName>
    </recommendedName>
</protein>
<feature type="region of interest" description="Disordered" evidence="7">
    <location>
        <begin position="1034"/>
        <end position="1072"/>
    </location>
</feature>
<keyword evidence="4" id="KW-0804">Transcription</keyword>
<dbReference type="CDD" id="cd12148">
    <property type="entry name" value="fungal_TF_MHR"/>
    <property type="match status" value="1"/>
</dbReference>
<dbReference type="AlphaFoldDB" id="A0A9P6LUR6"/>